<evidence type="ECO:0000256" key="1">
    <source>
        <dbReference type="ARBA" id="ARBA00004173"/>
    </source>
</evidence>
<dbReference type="EMBL" id="CAJFCJ010000006">
    <property type="protein sequence ID" value="CAD5116272.1"/>
    <property type="molecule type" value="Genomic_DNA"/>
</dbReference>
<sequence>MLTILHKSIHSRYSDRYYILGNQYRTYLSPSYTCTNSWAKRLETPILKDISTEDFALKIQSKLDKGIRIASVDMDILANKLELIDTMQLDYMETLFYKFRHTAEAVHVKESTNHAFIRALIKFGEFERLFKILQDPINYGIFLDDFTSSQLLDHFIVNEDFHSAAQVAYQLMLQEEFSHPISRILSLHGCDQHWRKHDFSATNENDVEDKNDDEEEEEWIRVGFITPPWFDGHFDIKNEQWLLGKTFTYLGREIESILGRSYQLIGHGLFEKFDQGLELLKADNSEKVVAIEAMEAFKILLENCPTKEDPPKKDLGVVKLEDVIPYVRPEEKEIYIQEFNKIYNNLKLEGKLEDLDLEKEVKKLMENTIAQTEAYDIEKQEKLYKNWNEIREESLKKEIEAMKVDQEKKEIAEKLIQLQNREEKLSYFEQLEKIKLGIQRGPKIVPITEVKEEEEFVAAPGERGRKKQ</sequence>
<dbReference type="Pfam" id="PF10037">
    <property type="entry name" value="MRP-S27"/>
    <property type="match status" value="1"/>
</dbReference>
<proteinExistence type="predicted"/>
<dbReference type="InterPro" id="IPR019266">
    <property type="entry name" value="Ribosomal_mS27"/>
</dbReference>
<evidence type="ECO:0000313" key="2">
    <source>
        <dbReference type="EMBL" id="CAD5116272.1"/>
    </source>
</evidence>
<name>A0A7I8VJ12_9ANNE</name>
<reference evidence="2 3" key="1">
    <citation type="submission" date="2020-08" db="EMBL/GenBank/DDBJ databases">
        <authorList>
            <person name="Hejnol A."/>
        </authorList>
    </citation>
    <scope>NUCLEOTIDE SEQUENCE [LARGE SCALE GENOMIC DNA]</scope>
</reference>
<keyword evidence="3" id="KW-1185">Reference proteome</keyword>
<gene>
    <name evidence="2" type="ORF">DGYR_LOCUS4910</name>
</gene>
<dbReference type="PANTHER" id="PTHR21393:SF0">
    <property type="entry name" value="SMALL RIBOSOMAL SUBUNIT PROTEIN MS27"/>
    <property type="match status" value="1"/>
</dbReference>
<protein>
    <submittedName>
        <fullName evidence="2">DgyrCDS5179</fullName>
    </submittedName>
</protein>
<evidence type="ECO:0000313" key="3">
    <source>
        <dbReference type="Proteomes" id="UP000549394"/>
    </source>
</evidence>
<dbReference type="GO" id="GO:0005739">
    <property type="term" value="C:mitochondrion"/>
    <property type="evidence" value="ECO:0007669"/>
    <property type="project" value="UniProtKB-SubCell"/>
</dbReference>
<accession>A0A7I8VJ12</accession>
<comment type="subcellular location">
    <subcellularLocation>
        <location evidence="1">Mitochondrion</location>
    </subcellularLocation>
</comment>
<organism evidence="2 3">
    <name type="scientific">Dimorphilus gyrociliatus</name>
    <dbReference type="NCBI Taxonomy" id="2664684"/>
    <lineage>
        <taxon>Eukaryota</taxon>
        <taxon>Metazoa</taxon>
        <taxon>Spiralia</taxon>
        <taxon>Lophotrochozoa</taxon>
        <taxon>Annelida</taxon>
        <taxon>Polychaeta</taxon>
        <taxon>Polychaeta incertae sedis</taxon>
        <taxon>Dinophilidae</taxon>
        <taxon>Dimorphilus</taxon>
    </lineage>
</organism>
<dbReference type="InterPro" id="IPR034913">
    <property type="entry name" value="mS27/PTCD2"/>
</dbReference>
<dbReference type="AlphaFoldDB" id="A0A7I8VJ12"/>
<dbReference type="OrthoDB" id="19830at2759"/>
<comment type="caution">
    <text evidence="2">The sequence shown here is derived from an EMBL/GenBank/DDBJ whole genome shotgun (WGS) entry which is preliminary data.</text>
</comment>
<dbReference type="PANTHER" id="PTHR21393">
    <property type="entry name" value="MITOCHONDRIAL 28S RIBOSOMAL PROTEIN S27"/>
    <property type="match status" value="1"/>
</dbReference>
<dbReference type="Proteomes" id="UP000549394">
    <property type="component" value="Unassembled WGS sequence"/>
</dbReference>